<comment type="caution">
    <text evidence="16">The sequence shown here is derived from an EMBL/GenBank/DDBJ whole genome shotgun (WGS) entry which is preliminary data.</text>
</comment>
<dbReference type="PANTHER" id="PTHR43085">
    <property type="entry name" value="HEXOKINASE FAMILY MEMBER"/>
    <property type="match status" value="1"/>
</dbReference>
<reference evidence="16" key="1">
    <citation type="submission" date="2019-04" db="EMBL/GenBank/DDBJ databases">
        <title>Whole genome sequencing of cave bacteria.</title>
        <authorList>
            <person name="Gan H.M."/>
            <person name="Barton H."/>
            <person name="Savka M.A."/>
        </authorList>
    </citation>
    <scope>NUCLEOTIDE SEQUENCE [LARGE SCALE GENOMIC DNA]</scope>
    <source>
        <strain evidence="16">LC387</strain>
    </source>
</reference>
<dbReference type="EMBL" id="LBIA02000001">
    <property type="protein sequence ID" value="TKT73775.1"/>
    <property type="molecule type" value="Genomic_DNA"/>
</dbReference>
<accession>A0A4U6BVI0</accession>
<keyword evidence="2" id="KW-0808">Transferase</keyword>
<dbReference type="PANTHER" id="PTHR43085:SF15">
    <property type="entry name" value="2-DEHYDRO-3-DEOXYGLUCONOKINASE"/>
    <property type="match status" value="1"/>
</dbReference>
<dbReference type="Proteomes" id="UP000034832">
    <property type="component" value="Unassembled WGS sequence"/>
</dbReference>
<evidence type="ECO:0000256" key="4">
    <source>
        <dbReference type="ARBA" id="ARBA00022777"/>
    </source>
</evidence>
<keyword evidence="6" id="KW-0119">Carbohydrate metabolism</keyword>
<evidence type="ECO:0000256" key="9">
    <source>
        <dbReference type="ARBA" id="ARBA00050729"/>
    </source>
</evidence>
<keyword evidence="3" id="KW-0547">Nucleotide-binding</keyword>
<dbReference type="InterPro" id="IPR029056">
    <property type="entry name" value="Ribokinase-like"/>
</dbReference>
<evidence type="ECO:0000256" key="7">
    <source>
        <dbReference type="ARBA" id="ARBA00043951"/>
    </source>
</evidence>
<keyword evidence="4 16" id="KW-0418">Kinase</keyword>
<sequence>MTTVACIGECMIELSQGAGDQLTRSYGGDTLNTAVYLARLGVKADYITALGNDPFSDEMVEAWRGEGVGTAHVARVSGKLPGLYAIRTSEAGERSFYYWRENAAARMLLDLPETDAMLAALAGYDMIYLSGVTLSLYSADGRQRLIDALRRARKGSTRVAFDTNFRSQGWPVLDTARQVYRDVLAVADIVLASVDDLTPLFGARMHGELIDRMAAREVVLKLAPPGSVVRFDGVEHRVKAEPVSRVVDTTAAGDSFSAAYLAARLSGATPVEAAKAGHRLAGVVVGHRGAIIPRTDMPSGRILNVTGTERSS</sequence>
<evidence type="ECO:0000256" key="8">
    <source>
        <dbReference type="ARBA" id="ARBA00044254"/>
    </source>
</evidence>
<dbReference type="GO" id="GO:0006974">
    <property type="term" value="P:DNA damage response"/>
    <property type="evidence" value="ECO:0007669"/>
    <property type="project" value="TreeGrafter"/>
</dbReference>
<dbReference type="InterPro" id="IPR050306">
    <property type="entry name" value="PfkB_Carbo_kinase"/>
</dbReference>
<evidence type="ECO:0000256" key="12">
    <source>
        <dbReference type="ARBA" id="ARBA00067931"/>
    </source>
</evidence>
<evidence type="ECO:0000256" key="1">
    <source>
        <dbReference type="ARBA" id="ARBA00010688"/>
    </source>
</evidence>
<evidence type="ECO:0000256" key="11">
    <source>
        <dbReference type="ARBA" id="ARBA00066369"/>
    </source>
</evidence>
<comment type="similarity">
    <text evidence="1">Belongs to the carbohydrate kinase PfkB family.</text>
</comment>
<evidence type="ECO:0000313" key="16">
    <source>
        <dbReference type="EMBL" id="TKT73775.1"/>
    </source>
</evidence>
<evidence type="ECO:0000313" key="17">
    <source>
        <dbReference type="Proteomes" id="UP000034832"/>
    </source>
</evidence>
<evidence type="ECO:0000256" key="13">
    <source>
        <dbReference type="ARBA" id="ARBA00075711"/>
    </source>
</evidence>
<evidence type="ECO:0000256" key="5">
    <source>
        <dbReference type="ARBA" id="ARBA00022840"/>
    </source>
</evidence>
<name>A0A4U6BVI0_9BRAD</name>
<dbReference type="CDD" id="cd01166">
    <property type="entry name" value="KdgK"/>
    <property type="match status" value="1"/>
</dbReference>
<evidence type="ECO:0000256" key="2">
    <source>
        <dbReference type="ARBA" id="ARBA00022679"/>
    </source>
</evidence>
<evidence type="ECO:0000259" key="15">
    <source>
        <dbReference type="Pfam" id="PF00294"/>
    </source>
</evidence>
<proteinExistence type="inferred from homology"/>
<dbReference type="InterPro" id="IPR002173">
    <property type="entry name" value="Carboh/pur_kinase_PfkB_CS"/>
</dbReference>
<keyword evidence="5" id="KW-0067">ATP-binding</keyword>
<keyword evidence="17" id="KW-1185">Reference proteome</keyword>
<dbReference type="GO" id="GO:0005524">
    <property type="term" value="F:ATP binding"/>
    <property type="evidence" value="ECO:0007669"/>
    <property type="project" value="UniProtKB-KW"/>
</dbReference>
<comment type="function">
    <text evidence="10">Catalyzes the phosphorylation of 2-keto-3-deoxygluconate (KDG) to produce 2-keto-3-deoxy-6-phosphogluconate (KDPG).</text>
</comment>
<evidence type="ECO:0000256" key="14">
    <source>
        <dbReference type="ARBA" id="ARBA00080545"/>
    </source>
</evidence>
<dbReference type="FunFam" id="3.40.1190.20:FF:000011">
    <property type="entry name" value="2-dehydro-3-deoxygluconokinase, putative"/>
    <property type="match status" value="1"/>
</dbReference>
<dbReference type="SUPFAM" id="SSF53613">
    <property type="entry name" value="Ribokinase-like"/>
    <property type="match status" value="1"/>
</dbReference>
<protein>
    <recommendedName>
        <fullName evidence="12">2-dehydro-3-deoxygluconokinase</fullName>
        <ecNumber evidence="11">2.7.1.45</ecNumber>
    </recommendedName>
    <alternativeName>
        <fullName evidence="13">2-keto-3-deoxygluconokinase</fullName>
    </alternativeName>
    <alternativeName>
        <fullName evidence="14">3-deoxy-2-oxo-D-gluconate kinase</fullName>
    </alternativeName>
    <alternativeName>
        <fullName evidence="8">KDG kinase</fullName>
    </alternativeName>
</protein>
<dbReference type="GO" id="GO:0019698">
    <property type="term" value="P:D-galacturonate catabolic process"/>
    <property type="evidence" value="ECO:0007669"/>
    <property type="project" value="TreeGrafter"/>
</dbReference>
<evidence type="ECO:0000256" key="10">
    <source>
        <dbReference type="ARBA" id="ARBA00054997"/>
    </source>
</evidence>
<dbReference type="STRING" id="211460.YH63_21145"/>
<gene>
    <name evidence="16" type="ORF">YH63_021420</name>
</gene>
<dbReference type="Gene3D" id="3.40.1190.20">
    <property type="match status" value="1"/>
</dbReference>
<dbReference type="AlphaFoldDB" id="A0A4U6BVI0"/>
<dbReference type="InterPro" id="IPR011611">
    <property type="entry name" value="PfkB_dom"/>
</dbReference>
<dbReference type="EC" id="2.7.1.45" evidence="11"/>
<dbReference type="Pfam" id="PF00294">
    <property type="entry name" value="PfkB"/>
    <property type="match status" value="1"/>
</dbReference>
<dbReference type="RefSeq" id="WP_046830280.1">
    <property type="nucleotide sequence ID" value="NZ_LBIA02000001.1"/>
</dbReference>
<dbReference type="OrthoDB" id="9776822at2"/>
<comment type="pathway">
    <text evidence="7">Carbohydrate acid metabolism; 2-dehydro-3-deoxy-D-gluconate degradation; D-glyceraldehyde 3-phosphate and pyruvate from 2-dehydro-3-deoxy-D-gluconate: step 1/2.</text>
</comment>
<organism evidence="16 17">
    <name type="scientific">Afipia massiliensis</name>
    <dbReference type="NCBI Taxonomy" id="211460"/>
    <lineage>
        <taxon>Bacteria</taxon>
        <taxon>Pseudomonadati</taxon>
        <taxon>Pseudomonadota</taxon>
        <taxon>Alphaproteobacteria</taxon>
        <taxon>Hyphomicrobiales</taxon>
        <taxon>Nitrobacteraceae</taxon>
        <taxon>Afipia</taxon>
    </lineage>
</organism>
<comment type="catalytic activity">
    <reaction evidence="9">
        <text>2-dehydro-3-deoxy-D-gluconate + ATP = 2-dehydro-3-deoxy-6-phospho-D-gluconate + ADP + H(+)</text>
        <dbReference type="Rhea" id="RHEA:14797"/>
        <dbReference type="ChEBI" id="CHEBI:15378"/>
        <dbReference type="ChEBI" id="CHEBI:30616"/>
        <dbReference type="ChEBI" id="CHEBI:57569"/>
        <dbReference type="ChEBI" id="CHEBI:57990"/>
        <dbReference type="ChEBI" id="CHEBI:456216"/>
        <dbReference type="EC" id="2.7.1.45"/>
    </reaction>
</comment>
<dbReference type="GO" id="GO:0008673">
    <property type="term" value="F:2-dehydro-3-deoxygluconokinase activity"/>
    <property type="evidence" value="ECO:0007669"/>
    <property type="project" value="UniProtKB-EC"/>
</dbReference>
<evidence type="ECO:0000256" key="3">
    <source>
        <dbReference type="ARBA" id="ARBA00022741"/>
    </source>
</evidence>
<evidence type="ECO:0000256" key="6">
    <source>
        <dbReference type="ARBA" id="ARBA00023277"/>
    </source>
</evidence>
<feature type="domain" description="Carbohydrate kinase PfkB" evidence="15">
    <location>
        <begin position="1"/>
        <end position="293"/>
    </location>
</feature>
<dbReference type="GO" id="GO:0042840">
    <property type="term" value="P:D-glucuronate catabolic process"/>
    <property type="evidence" value="ECO:0007669"/>
    <property type="project" value="TreeGrafter"/>
</dbReference>
<dbReference type="GO" id="GO:0005829">
    <property type="term" value="C:cytosol"/>
    <property type="evidence" value="ECO:0007669"/>
    <property type="project" value="TreeGrafter"/>
</dbReference>
<dbReference type="PROSITE" id="PS00584">
    <property type="entry name" value="PFKB_KINASES_2"/>
    <property type="match status" value="1"/>
</dbReference>